<dbReference type="Pfam" id="PF00534">
    <property type="entry name" value="Glycos_transf_1"/>
    <property type="match status" value="1"/>
</dbReference>
<dbReference type="AlphaFoldDB" id="A0A3B0T5K5"/>
<proteinExistence type="predicted"/>
<dbReference type="PANTHER" id="PTHR45947:SF3">
    <property type="entry name" value="SULFOQUINOVOSYL TRANSFERASE SQD2"/>
    <property type="match status" value="1"/>
</dbReference>
<dbReference type="InterPro" id="IPR001296">
    <property type="entry name" value="Glyco_trans_1"/>
</dbReference>
<feature type="domain" description="Glycosyl transferase family 1" evidence="1">
    <location>
        <begin position="223"/>
        <end position="365"/>
    </location>
</feature>
<evidence type="ECO:0000313" key="2">
    <source>
        <dbReference type="EMBL" id="VAW07609.1"/>
    </source>
</evidence>
<organism evidence="2">
    <name type="scientific">hydrothermal vent metagenome</name>
    <dbReference type="NCBI Taxonomy" id="652676"/>
    <lineage>
        <taxon>unclassified sequences</taxon>
        <taxon>metagenomes</taxon>
        <taxon>ecological metagenomes</taxon>
    </lineage>
</organism>
<dbReference type="GO" id="GO:0016757">
    <property type="term" value="F:glycosyltransferase activity"/>
    <property type="evidence" value="ECO:0007669"/>
    <property type="project" value="InterPro"/>
</dbReference>
<dbReference type="InterPro" id="IPR050194">
    <property type="entry name" value="Glycosyltransferase_grp1"/>
</dbReference>
<dbReference type="EMBL" id="UOEH01000591">
    <property type="protein sequence ID" value="VAW07609.1"/>
    <property type="molecule type" value="Genomic_DNA"/>
</dbReference>
<sequence>MRVLIVAPNISIRMGGEAVLPYHYIRELKALGVDVHALTHARVRDEIQSGDISDCATFHFVEDTVVERMLNSIGKLMPSALRDSAINSAIGAVTLARLGRRARKLEREIKFDVIHQPTPVSPLFPSFLNNMQTPLVIGPMNGAMSYPPAFEKHYAEGSGGAVAVARAVSGMANRLAPGKRQAARILVANERTQRGLPNGIDPSKVSYLIENGVDLQLWSPTPQAKPDRPVFVFVGRLVRLKALDLLFEALVEVEPPARLVVIGDGPDRTKLEQLGQSLAGDRIEFLGFRPQSEIRDILAASTALVLPSMRECGGAVVLEAFACATPAIATDWGGPQDYITPQTGYLIAPDARASFVRGLRDAMNELARDPVRTQAMGAAARAHIEEKFSWQAKTAQMLEIYNAVISQRGDIGPSLTSYNAAC</sequence>
<reference evidence="2" key="1">
    <citation type="submission" date="2018-06" db="EMBL/GenBank/DDBJ databases">
        <authorList>
            <person name="Zhirakovskaya E."/>
        </authorList>
    </citation>
    <scope>NUCLEOTIDE SEQUENCE</scope>
</reference>
<dbReference type="CDD" id="cd03801">
    <property type="entry name" value="GT4_PimA-like"/>
    <property type="match status" value="1"/>
</dbReference>
<accession>A0A3B0T5K5</accession>
<dbReference type="Gene3D" id="3.40.50.2000">
    <property type="entry name" value="Glycogen Phosphorylase B"/>
    <property type="match status" value="2"/>
</dbReference>
<dbReference type="SUPFAM" id="SSF53756">
    <property type="entry name" value="UDP-Glycosyltransferase/glycogen phosphorylase"/>
    <property type="match status" value="1"/>
</dbReference>
<gene>
    <name evidence="2" type="ORF">MNBD_ALPHA05-1475</name>
</gene>
<evidence type="ECO:0000259" key="1">
    <source>
        <dbReference type="Pfam" id="PF00534"/>
    </source>
</evidence>
<dbReference type="PANTHER" id="PTHR45947">
    <property type="entry name" value="SULFOQUINOVOSYL TRANSFERASE SQD2"/>
    <property type="match status" value="1"/>
</dbReference>
<name>A0A3B0T5K5_9ZZZZ</name>
<protein>
    <recommendedName>
        <fullName evidence="1">Glycosyl transferase family 1 domain-containing protein</fullName>
    </recommendedName>
</protein>